<evidence type="ECO:0000313" key="14">
    <source>
        <dbReference type="Proteomes" id="UP000789901"/>
    </source>
</evidence>
<evidence type="ECO:0000259" key="12">
    <source>
        <dbReference type="PROSITE" id="PS51196"/>
    </source>
</evidence>
<dbReference type="Gene3D" id="1.10.3060.10">
    <property type="entry name" value="Helical scaffold and wing domains of SecA"/>
    <property type="match status" value="1"/>
</dbReference>
<dbReference type="InterPro" id="IPR019832">
    <property type="entry name" value="Mn/Fe_SOD_C"/>
</dbReference>
<dbReference type="Pfam" id="PF07517">
    <property type="entry name" value="SecA_DEAD"/>
    <property type="match status" value="2"/>
</dbReference>
<feature type="domain" description="SecA family profile" evidence="12">
    <location>
        <begin position="1"/>
        <end position="426"/>
    </location>
</feature>
<dbReference type="PANTHER" id="PTHR30612:SF0">
    <property type="entry name" value="CHLOROPLAST PROTEIN-TRANSPORTING ATPASE"/>
    <property type="match status" value="1"/>
</dbReference>
<comment type="similarity">
    <text evidence="1">Belongs to the iron/manganese superoxide dismutase family.</text>
</comment>
<dbReference type="Gene3D" id="3.55.40.20">
    <property type="entry name" value="Iron/manganese superoxide dismutase, C-terminal domain"/>
    <property type="match status" value="1"/>
</dbReference>
<dbReference type="Gene3D" id="1.10.287.990">
    <property type="entry name" value="Fe,Mn superoxide dismutase (SOD) domain"/>
    <property type="match status" value="1"/>
</dbReference>
<evidence type="ECO:0000256" key="10">
    <source>
        <dbReference type="ARBA" id="ARBA00023010"/>
    </source>
</evidence>
<dbReference type="Pfam" id="PF02777">
    <property type="entry name" value="Sod_Fe_C"/>
    <property type="match status" value="1"/>
</dbReference>
<sequence length="712" mass="81395">MKEIGFKEKIKNSEKSKREKLLDECIVPVFALVREVTHRQIGLLLFPTQIFGGLVLHEGNIAQMNTGEGKTLTAFLPISKPVLDFFGITSGVNLQKLSAAQKKDLYHDCTVIYTTSSELGFDYLRNNLVTNPDEKRQQDYNYAIIDEVDSILIDEAQNPLIISRPAARKNKIHPLEYELATKIAISLEKKKDYIVDQKERIDYVSYQDKITLIDLLTGRLALNRVYGSGIHQAIESKENLPVTPPSKNIATITYQNFFRLFTKLAGMTGTAASEAKEFREVYGMEVIVIPPYRKLIRKDHDALFFFDRDKEIFHHVLNATNHELEAQIISRAGEIGSVVVSTNMVGRGVDIPLSKESKKAGGLMVIIVEPNSILQDELVKNLDIKAGITRFLGWSSLKEAFRRPLSGKTLNFIVSEPQESLCNIQADHRQRTLNRDLLINRQRKIIYDYREKILTSPSLGKFASLQPESNFPLRSFLLQKIDDFWSEYLECLNKIDELTKQNQVVCVFCFVEEKKVLIPVVFPIATPKTANSTFIPPGPMNLPYKLNDLEPIISSRTMYYHYEILHKNYEIKLLEAIKGRGLEEKFFSLPELMANLNKLSGELKEDVRFFGGGLINHNFFFTHLTGFNLRLKETETEEKITPGLLNLIQRHFAILNGKNEELEIINTANQDGPWSLNLLPLIAIDVWEHAYFLDYGANRQEYVEKLLNHLLN</sequence>
<keyword evidence="10" id="KW-0811">Translocation</keyword>
<reference evidence="13 14" key="1">
    <citation type="submission" date="2021-06" db="EMBL/GenBank/DDBJ databases">
        <authorList>
            <person name="Kallberg Y."/>
            <person name="Tangrot J."/>
            <person name="Rosling A."/>
        </authorList>
    </citation>
    <scope>NUCLEOTIDE SEQUENCE [LARGE SCALE GENOMIC DNA]</scope>
    <source>
        <strain evidence="13 14">120-4 pot B 10/14</strain>
    </source>
</reference>
<dbReference type="SUPFAM" id="SSF46609">
    <property type="entry name" value="Fe,Mn superoxide dismutase (SOD), N-terminal domain"/>
    <property type="match status" value="1"/>
</dbReference>
<dbReference type="InterPro" id="IPR000185">
    <property type="entry name" value="SecA"/>
</dbReference>
<dbReference type="InterPro" id="IPR014018">
    <property type="entry name" value="SecA_motor_DEAD"/>
</dbReference>
<dbReference type="CDD" id="cd17928">
    <property type="entry name" value="DEXDc_SecA"/>
    <property type="match status" value="1"/>
</dbReference>
<dbReference type="Pfam" id="PF00081">
    <property type="entry name" value="Sod_Fe_N"/>
    <property type="match status" value="1"/>
</dbReference>
<proteinExistence type="inferred from homology"/>
<dbReference type="InterPro" id="IPR036670">
    <property type="entry name" value="SecA_X-link_sf"/>
</dbReference>
<dbReference type="InterPro" id="IPR036266">
    <property type="entry name" value="SecA_Wing/Scaffold_sf"/>
</dbReference>
<name>A0ABM8VWY9_GIGMA</name>
<dbReference type="InterPro" id="IPR011130">
    <property type="entry name" value="SecA_preprotein_X-link_dom"/>
</dbReference>
<keyword evidence="4" id="KW-0479">Metal-binding</keyword>
<keyword evidence="9" id="KW-0560">Oxidoreductase</keyword>
<dbReference type="InterPro" id="IPR027417">
    <property type="entry name" value="P-loop_NTPase"/>
</dbReference>
<dbReference type="SMART" id="SM00957">
    <property type="entry name" value="SecA_DEAD"/>
    <property type="match status" value="1"/>
</dbReference>
<dbReference type="PROSITE" id="PS00088">
    <property type="entry name" value="SOD_MN"/>
    <property type="match status" value="1"/>
</dbReference>
<dbReference type="SUPFAM" id="SSF81886">
    <property type="entry name" value="Helical scaffold and wing domains of SecA"/>
    <property type="match status" value="1"/>
</dbReference>
<comment type="caution">
    <text evidence="13">The sequence shown here is derived from an EMBL/GenBank/DDBJ whole genome shotgun (WGS) entry which is preliminary data.</text>
</comment>
<dbReference type="PRINTS" id="PR00906">
    <property type="entry name" value="SECA"/>
</dbReference>
<keyword evidence="5" id="KW-0547">Nucleotide-binding</keyword>
<evidence type="ECO:0000313" key="13">
    <source>
        <dbReference type="EMBL" id="CAG8467319.1"/>
    </source>
</evidence>
<evidence type="ECO:0000256" key="6">
    <source>
        <dbReference type="ARBA" id="ARBA00022840"/>
    </source>
</evidence>
<evidence type="ECO:0000256" key="11">
    <source>
        <dbReference type="ARBA" id="ARBA00023136"/>
    </source>
</evidence>
<dbReference type="Gene3D" id="3.40.50.300">
    <property type="entry name" value="P-loop containing nucleotide triphosphate hydrolases"/>
    <property type="match status" value="3"/>
</dbReference>
<dbReference type="PANTHER" id="PTHR30612">
    <property type="entry name" value="SECA INNER MEMBRANE COMPONENT OF SEC PROTEIN SECRETION SYSTEM"/>
    <property type="match status" value="1"/>
</dbReference>
<dbReference type="Pfam" id="PF01043">
    <property type="entry name" value="SecA_PP_bind"/>
    <property type="match status" value="1"/>
</dbReference>
<dbReference type="InterPro" id="IPR019833">
    <property type="entry name" value="Mn/Fe_SOD_BS"/>
</dbReference>
<evidence type="ECO:0000256" key="3">
    <source>
        <dbReference type="ARBA" id="ARBA00022448"/>
    </source>
</evidence>
<evidence type="ECO:0000256" key="9">
    <source>
        <dbReference type="ARBA" id="ARBA00023002"/>
    </source>
</evidence>
<keyword evidence="11" id="KW-0472">Membrane</keyword>
<dbReference type="Gene3D" id="3.90.1440.10">
    <property type="entry name" value="SecA, preprotein cross-linking domain"/>
    <property type="match status" value="2"/>
</dbReference>
<gene>
    <name evidence="13" type="ORF">GMARGA_LOCUS603</name>
</gene>
<dbReference type="Proteomes" id="UP000789901">
    <property type="component" value="Unassembled WGS sequence"/>
</dbReference>
<keyword evidence="7" id="KW-0653">Protein transport</keyword>
<evidence type="ECO:0000256" key="2">
    <source>
        <dbReference type="ARBA" id="ARBA00012682"/>
    </source>
</evidence>
<evidence type="ECO:0000256" key="8">
    <source>
        <dbReference type="ARBA" id="ARBA00022967"/>
    </source>
</evidence>
<evidence type="ECO:0000256" key="7">
    <source>
        <dbReference type="ARBA" id="ARBA00022927"/>
    </source>
</evidence>
<keyword evidence="8" id="KW-1278">Translocase</keyword>
<keyword evidence="14" id="KW-1185">Reference proteome</keyword>
<dbReference type="EMBL" id="CAJVQB010000105">
    <property type="protein sequence ID" value="CAG8467319.1"/>
    <property type="molecule type" value="Genomic_DNA"/>
</dbReference>
<keyword evidence="6" id="KW-0067">ATP-binding</keyword>
<accession>A0ABM8VWY9</accession>
<dbReference type="SUPFAM" id="SSF52540">
    <property type="entry name" value="P-loop containing nucleoside triphosphate hydrolases"/>
    <property type="match status" value="2"/>
</dbReference>
<dbReference type="PROSITE" id="PS51196">
    <property type="entry name" value="SECA_MOTOR_DEAD"/>
    <property type="match status" value="1"/>
</dbReference>
<dbReference type="SUPFAM" id="SSF54719">
    <property type="entry name" value="Fe,Mn superoxide dismutase (SOD), C-terminal domain"/>
    <property type="match status" value="1"/>
</dbReference>
<dbReference type="SUPFAM" id="SSF81767">
    <property type="entry name" value="Pre-protein crosslinking domain of SecA"/>
    <property type="match status" value="1"/>
</dbReference>
<evidence type="ECO:0000256" key="1">
    <source>
        <dbReference type="ARBA" id="ARBA00008714"/>
    </source>
</evidence>
<keyword evidence="3" id="KW-0813">Transport</keyword>
<dbReference type="InterPro" id="IPR011115">
    <property type="entry name" value="SecA_DEAD"/>
</dbReference>
<evidence type="ECO:0000256" key="5">
    <source>
        <dbReference type="ARBA" id="ARBA00022741"/>
    </source>
</evidence>
<organism evidence="13 14">
    <name type="scientific">Gigaspora margarita</name>
    <dbReference type="NCBI Taxonomy" id="4874"/>
    <lineage>
        <taxon>Eukaryota</taxon>
        <taxon>Fungi</taxon>
        <taxon>Fungi incertae sedis</taxon>
        <taxon>Mucoromycota</taxon>
        <taxon>Glomeromycotina</taxon>
        <taxon>Glomeromycetes</taxon>
        <taxon>Diversisporales</taxon>
        <taxon>Gigasporaceae</taxon>
        <taxon>Gigaspora</taxon>
    </lineage>
</organism>
<dbReference type="InterPro" id="IPR036314">
    <property type="entry name" value="SOD_C_sf"/>
</dbReference>
<evidence type="ECO:0000256" key="4">
    <source>
        <dbReference type="ARBA" id="ARBA00022723"/>
    </source>
</evidence>
<dbReference type="InterPro" id="IPR036324">
    <property type="entry name" value="Mn/Fe_SOD_N_sf"/>
</dbReference>
<dbReference type="InterPro" id="IPR044722">
    <property type="entry name" value="SecA_SF2_C"/>
</dbReference>
<dbReference type="InterPro" id="IPR019831">
    <property type="entry name" value="Mn/Fe_SOD_N"/>
</dbReference>
<dbReference type="EC" id="1.15.1.1" evidence="2"/>
<dbReference type="Pfam" id="PF21090">
    <property type="entry name" value="P-loop_SecA"/>
    <property type="match status" value="1"/>
</dbReference>
<protein>
    <recommendedName>
        <fullName evidence="2">superoxide dismutase</fullName>
        <ecNumber evidence="2">1.15.1.1</ecNumber>
    </recommendedName>
</protein>